<feature type="domain" description="DUF7782" evidence="7">
    <location>
        <begin position="374"/>
        <end position="487"/>
    </location>
</feature>
<dbReference type="InterPro" id="IPR052190">
    <property type="entry name" value="Euk-Arch_PrmC-MTase"/>
</dbReference>
<accession>A0ABP9RPT7</accession>
<feature type="domain" description="DUF7059" evidence="6">
    <location>
        <begin position="22"/>
        <end position="102"/>
    </location>
</feature>
<dbReference type="InterPro" id="IPR055487">
    <property type="entry name" value="DUF7059"/>
</dbReference>
<evidence type="ECO:0000313" key="8">
    <source>
        <dbReference type="EMBL" id="GAA5181559.1"/>
    </source>
</evidence>
<feature type="domain" description="Methyltransferase small" evidence="5">
    <location>
        <begin position="143"/>
        <end position="233"/>
    </location>
</feature>
<dbReference type="PROSITE" id="PS00092">
    <property type="entry name" value="N6_MTASE"/>
    <property type="match status" value="1"/>
</dbReference>
<dbReference type="InterPro" id="IPR029063">
    <property type="entry name" value="SAM-dependent_MTases_sf"/>
</dbReference>
<evidence type="ECO:0000313" key="9">
    <source>
        <dbReference type="Proteomes" id="UP001501570"/>
    </source>
</evidence>
<protein>
    <submittedName>
        <fullName evidence="8">Methyltransferase</fullName>
    </submittedName>
</protein>
<dbReference type="InterPro" id="IPR002052">
    <property type="entry name" value="DNA_methylase_N6_adenine_CS"/>
</dbReference>
<keyword evidence="9" id="KW-1185">Reference proteome</keyword>
<keyword evidence="4" id="KW-0949">S-adenosyl-L-methionine</keyword>
<dbReference type="RefSeq" id="WP_425570796.1">
    <property type="nucleotide sequence ID" value="NZ_BAABJQ010000004.1"/>
</dbReference>
<comment type="caution">
    <text evidence="8">The sequence shown here is derived from an EMBL/GenBank/DDBJ whole genome shotgun (WGS) entry which is preliminary data.</text>
</comment>
<reference evidence="9" key="1">
    <citation type="journal article" date="2019" name="Int. J. Syst. Evol. Microbiol.">
        <title>The Global Catalogue of Microorganisms (GCM) 10K type strain sequencing project: providing services to taxonomists for standard genome sequencing and annotation.</title>
        <authorList>
            <consortium name="The Broad Institute Genomics Platform"/>
            <consortium name="The Broad Institute Genome Sequencing Center for Infectious Disease"/>
            <person name="Wu L."/>
            <person name="Ma J."/>
        </authorList>
    </citation>
    <scope>NUCLEOTIDE SEQUENCE [LARGE SCALE GENOMIC DNA]</scope>
    <source>
        <strain evidence="9">JCM 18304</strain>
    </source>
</reference>
<evidence type="ECO:0000259" key="6">
    <source>
        <dbReference type="Pfam" id="PF23186"/>
    </source>
</evidence>
<keyword evidence="2 8" id="KW-0489">Methyltransferase</keyword>
<dbReference type="Pfam" id="PF05175">
    <property type="entry name" value="MTS"/>
    <property type="match status" value="1"/>
</dbReference>
<evidence type="ECO:0000256" key="4">
    <source>
        <dbReference type="ARBA" id="ARBA00022691"/>
    </source>
</evidence>
<dbReference type="EMBL" id="BAABJQ010000004">
    <property type="protein sequence ID" value="GAA5181559.1"/>
    <property type="molecule type" value="Genomic_DNA"/>
</dbReference>
<name>A0ABP9RPT7_9ACTN</name>
<evidence type="ECO:0000256" key="2">
    <source>
        <dbReference type="ARBA" id="ARBA00022603"/>
    </source>
</evidence>
<gene>
    <name evidence="8" type="ORF">GCM10023322_16510</name>
</gene>
<dbReference type="Pfam" id="PF23186">
    <property type="entry name" value="DUF7059"/>
    <property type="match status" value="1"/>
</dbReference>
<comment type="similarity">
    <text evidence="1">Belongs to the eukaryotic/archaeal PrmC-related family.</text>
</comment>
<evidence type="ECO:0000259" key="5">
    <source>
        <dbReference type="Pfam" id="PF05175"/>
    </source>
</evidence>
<dbReference type="InterPro" id="IPR007848">
    <property type="entry name" value="Small_mtfrase_dom"/>
</dbReference>
<keyword evidence="3" id="KW-0808">Transferase</keyword>
<dbReference type="GO" id="GO:0032259">
    <property type="term" value="P:methylation"/>
    <property type="evidence" value="ECO:0007669"/>
    <property type="project" value="UniProtKB-KW"/>
</dbReference>
<dbReference type="SUPFAM" id="SSF53335">
    <property type="entry name" value="S-adenosyl-L-methionine-dependent methyltransferases"/>
    <property type="match status" value="1"/>
</dbReference>
<dbReference type="GO" id="GO:0008168">
    <property type="term" value="F:methyltransferase activity"/>
    <property type="evidence" value="ECO:0007669"/>
    <property type="project" value="UniProtKB-KW"/>
</dbReference>
<dbReference type="Pfam" id="PF25004">
    <property type="entry name" value="DUF7782"/>
    <property type="match status" value="1"/>
</dbReference>
<evidence type="ECO:0000259" key="7">
    <source>
        <dbReference type="Pfam" id="PF25004"/>
    </source>
</evidence>
<dbReference type="CDD" id="cd02440">
    <property type="entry name" value="AdoMet_MTases"/>
    <property type="match status" value="1"/>
</dbReference>
<proteinExistence type="inferred from homology"/>
<dbReference type="InterPro" id="IPR056684">
    <property type="entry name" value="DUF7782"/>
</dbReference>
<dbReference type="PANTHER" id="PTHR45875:SF1">
    <property type="entry name" value="METHYLTRANSFERASE N6AMT1"/>
    <property type="match status" value="1"/>
</dbReference>
<organism evidence="8 9">
    <name type="scientific">Rugosimonospora acidiphila</name>
    <dbReference type="NCBI Taxonomy" id="556531"/>
    <lineage>
        <taxon>Bacteria</taxon>
        <taxon>Bacillati</taxon>
        <taxon>Actinomycetota</taxon>
        <taxon>Actinomycetes</taxon>
        <taxon>Micromonosporales</taxon>
        <taxon>Micromonosporaceae</taxon>
        <taxon>Rugosimonospora</taxon>
    </lineage>
</organism>
<dbReference type="Gene3D" id="3.40.50.150">
    <property type="entry name" value="Vaccinia Virus protein VP39"/>
    <property type="match status" value="1"/>
</dbReference>
<evidence type="ECO:0000256" key="3">
    <source>
        <dbReference type="ARBA" id="ARBA00022679"/>
    </source>
</evidence>
<sequence>MPDYPALLEPAAMWRLREALISAGYTSNGIAARIGPAATAAIRRGDFRAALRATVDRDPLATLIRLFICAKIEPERTVRAALPLDDLLAAGILVPSDGGVRAGIDLEPYGDDWWVVSDLGTGAQGGPLPEDHVLGVGGASTTLTQATLRAPVGTALDLGTGCGVQALHLSTHAQRVTATDLSERALRFAATTAALSGLDWELLRGDLAAPVAGRRFDLVVSNPPFVVGPGVATHTYRDSGRAGDAMCAELAAAAPGLLAEGGTCQYLANWLYVAGEDWTERVAGWFARTGLDALVIQREVTDPVSYVNLWLSDAGERSDPKRAAEWLDWFDANKIEGVGLGLVTLRRTGRRDPLVRIEDLRQTIDPPLSEHLAGWLGRLDWLRDRDTATLLRERYRAADGLTLQQEATIGAEGWAVDRQLLTLPGGLRWSEEVDPLVMALIGGCNGAVPIADQLSVLAAAHQVAEAALAEVAGPIIGHLVERGFIEPTLSGAAARPAAGPAGATR</sequence>
<evidence type="ECO:0000256" key="1">
    <source>
        <dbReference type="ARBA" id="ARBA00006149"/>
    </source>
</evidence>
<dbReference type="PANTHER" id="PTHR45875">
    <property type="entry name" value="METHYLTRANSFERASE N6AMT1"/>
    <property type="match status" value="1"/>
</dbReference>
<dbReference type="Proteomes" id="UP001501570">
    <property type="component" value="Unassembled WGS sequence"/>
</dbReference>